<keyword evidence="2" id="KW-1133">Transmembrane helix</keyword>
<keyword evidence="2" id="KW-0812">Transmembrane</keyword>
<feature type="coiled-coil region" evidence="1">
    <location>
        <begin position="24"/>
        <end position="51"/>
    </location>
</feature>
<feature type="transmembrane region" description="Helical" evidence="2">
    <location>
        <begin position="6"/>
        <end position="25"/>
    </location>
</feature>
<gene>
    <name evidence="4" type="ORF">RM573_09575</name>
</gene>
<dbReference type="RefSeq" id="WP_311580867.1">
    <property type="nucleotide sequence ID" value="NZ_JAVRIF010000004.1"/>
</dbReference>
<comment type="caution">
    <text evidence="4">The sequence shown here is derived from an EMBL/GenBank/DDBJ whole genome shotgun (WGS) entry which is preliminary data.</text>
</comment>
<keyword evidence="5" id="KW-1185">Reference proteome</keyword>
<organism evidence="4 5">
    <name type="scientific">Thalassotalea castellviae</name>
    <dbReference type="NCBI Taxonomy" id="3075612"/>
    <lineage>
        <taxon>Bacteria</taxon>
        <taxon>Pseudomonadati</taxon>
        <taxon>Pseudomonadota</taxon>
        <taxon>Gammaproteobacteria</taxon>
        <taxon>Alteromonadales</taxon>
        <taxon>Colwelliaceae</taxon>
        <taxon>Thalassotalea</taxon>
    </lineage>
</organism>
<reference evidence="4 5" key="1">
    <citation type="submission" date="2023-09" db="EMBL/GenBank/DDBJ databases">
        <authorList>
            <person name="Rey-Velasco X."/>
        </authorList>
    </citation>
    <scope>NUCLEOTIDE SEQUENCE [LARGE SCALE GENOMIC DNA]</scope>
    <source>
        <strain evidence="4 5">W431</strain>
    </source>
</reference>
<proteinExistence type="predicted"/>
<dbReference type="Pfam" id="PF10675">
    <property type="entry name" value="DUF2489"/>
    <property type="match status" value="1"/>
</dbReference>
<keyword evidence="1" id="KW-0175">Coiled coil</keyword>
<evidence type="ECO:0000259" key="3">
    <source>
        <dbReference type="Pfam" id="PF10675"/>
    </source>
</evidence>
<dbReference type="EMBL" id="JAVRIF010000004">
    <property type="protein sequence ID" value="MDT0603843.1"/>
    <property type="molecule type" value="Genomic_DNA"/>
</dbReference>
<name>A0ABU3A1T5_9GAMM</name>
<dbReference type="Proteomes" id="UP001266357">
    <property type="component" value="Unassembled WGS sequence"/>
</dbReference>
<sequence length="162" mass="18900">MFANPWSYLIVIAVLIVASLAFYAIKLLRQLKKQTAQQAQAEQERQRSLNQHDKKILDSIVIIVRAMKEEQCDISEGCWRLSVLLDSLKTSENHHQQFPAIFELYEAIKHMPILEARKKLEKRERMKLDFERVKIEARLADAVKENVNTLHQYAAERVADLT</sequence>
<keyword evidence="2" id="KW-0472">Membrane</keyword>
<evidence type="ECO:0000256" key="1">
    <source>
        <dbReference type="SAM" id="Coils"/>
    </source>
</evidence>
<accession>A0ABU3A1T5</accession>
<evidence type="ECO:0000313" key="5">
    <source>
        <dbReference type="Proteomes" id="UP001266357"/>
    </source>
</evidence>
<dbReference type="InterPro" id="IPR019617">
    <property type="entry name" value="DUF2489"/>
</dbReference>
<evidence type="ECO:0000256" key="2">
    <source>
        <dbReference type="SAM" id="Phobius"/>
    </source>
</evidence>
<protein>
    <submittedName>
        <fullName evidence="4">DUF2489 domain-containing protein</fullName>
    </submittedName>
</protein>
<feature type="domain" description="DUF2489" evidence="3">
    <location>
        <begin position="18"/>
        <end position="149"/>
    </location>
</feature>
<evidence type="ECO:0000313" key="4">
    <source>
        <dbReference type="EMBL" id="MDT0603843.1"/>
    </source>
</evidence>